<keyword evidence="3" id="KW-1185">Reference proteome</keyword>
<evidence type="ECO:0008006" key="4">
    <source>
        <dbReference type="Google" id="ProtNLM"/>
    </source>
</evidence>
<gene>
    <name evidence="2" type="ORF">GFSPODELE1_LOCUS6870</name>
</gene>
<feature type="compositionally biased region" description="Acidic residues" evidence="1">
    <location>
        <begin position="198"/>
        <end position="220"/>
    </location>
</feature>
<feature type="compositionally biased region" description="Polar residues" evidence="1">
    <location>
        <begin position="311"/>
        <end position="322"/>
    </location>
</feature>
<feature type="compositionally biased region" description="Basic and acidic residues" evidence="1">
    <location>
        <begin position="221"/>
        <end position="236"/>
    </location>
</feature>
<feature type="region of interest" description="Disordered" evidence="1">
    <location>
        <begin position="311"/>
        <end position="342"/>
    </location>
</feature>
<evidence type="ECO:0000313" key="2">
    <source>
        <dbReference type="EMBL" id="CAL1708489.1"/>
    </source>
</evidence>
<name>A0ABP1DPA8_9APHY</name>
<dbReference type="Proteomes" id="UP001497453">
    <property type="component" value="Chromosome 5"/>
</dbReference>
<evidence type="ECO:0000313" key="3">
    <source>
        <dbReference type="Proteomes" id="UP001497453"/>
    </source>
</evidence>
<dbReference type="EMBL" id="OZ037948">
    <property type="protein sequence ID" value="CAL1708489.1"/>
    <property type="molecule type" value="Genomic_DNA"/>
</dbReference>
<reference evidence="3" key="1">
    <citation type="submission" date="2024-04" db="EMBL/GenBank/DDBJ databases">
        <authorList>
            <person name="Shaw F."/>
            <person name="Minotto A."/>
        </authorList>
    </citation>
    <scope>NUCLEOTIDE SEQUENCE [LARGE SCALE GENOMIC DNA]</scope>
</reference>
<sequence>MNYTRSAPEHSQECPHCNEDFPLDLIGHLWWMHKKGESLTPEEKLRSCPWPGCRVNAEDLSGLKRHFRTHTDTRGYICPHVVELQDGEICLCGFRAASRRLFNEHRRIVHDFEPVDGSSRDPYVADVLEDIQSTKLLGGHLDDTEPEVQHDGESQYDELEDESDELEDEDDELEDEADLRDQYESEPEYASEGHQMDSEEEHEDEDETENENRNEDEEYEEHYKEYKEEHAPENHVPHSSPETFEVGDDLPDTFASRSSFAAATCLDGGVDDVWSELGEQGSYWGPSTPPQYRLRNDVTFFVDGVPISPTSSLADATRSAGSGNRPKLPDVEVPGPDAGPSAIPMRNVVGGPVLNVAGGQTIQGNYISGPFNMPTHPQADAMFSDDFARQIFALQKPLLMGYRARYQPAIGCYTVLRIMYVMNGQICQAEVELR</sequence>
<evidence type="ECO:0000256" key="1">
    <source>
        <dbReference type="SAM" id="MobiDB-lite"/>
    </source>
</evidence>
<feature type="region of interest" description="Disordered" evidence="1">
    <location>
        <begin position="138"/>
        <end position="241"/>
    </location>
</feature>
<feature type="compositionally biased region" description="Basic and acidic residues" evidence="1">
    <location>
        <begin position="140"/>
        <end position="153"/>
    </location>
</feature>
<dbReference type="Gene3D" id="3.30.160.60">
    <property type="entry name" value="Classic Zinc Finger"/>
    <property type="match status" value="1"/>
</dbReference>
<feature type="compositionally biased region" description="Acidic residues" evidence="1">
    <location>
        <begin position="154"/>
        <end position="189"/>
    </location>
</feature>
<accession>A0ABP1DPA8</accession>
<organism evidence="2 3">
    <name type="scientific">Somion occarium</name>
    <dbReference type="NCBI Taxonomy" id="3059160"/>
    <lineage>
        <taxon>Eukaryota</taxon>
        <taxon>Fungi</taxon>
        <taxon>Dikarya</taxon>
        <taxon>Basidiomycota</taxon>
        <taxon>Agaricomycotina</taxon>
        <taxon>Agaricomycetes</taxon>
        <taxon>Polyporales</taxon>
        <taxon>Cerrenaceae</taxon>
        <taxon>Somion</taxon>
    </lineage>
</organism>
<protein>
    <recommendedName>
        <fullName evidence="4">C2H2-type domain-containing protein</fullName>
    </recommendedName>
</protein>
<proteinExistence type="predicted"/>